<evidence type="ECO:0000313" key="4">
    <source>
        <dbReference type="Proteomes" id="UP001221686"/>
    </source>
</evidence>
<proteinExistence type="predicted"/>
<evidence type="ECO:0000313" key="3">
    <source>
        <dbReference type="EMBL" id="MDC0719396.1"/>
    </source>
</evidence>
<organism evidence="3 4">
    <name type="scientific">Nannocystis bainbridge</name>
    <dbReference type="NCBI Taxonomy" id="2995303"/>
    <lineage>
        <taxon>Bacteria</taxon>
        <taxon>Pseudomonadati</taxon>
        <taxon>Myxococcota</taxon>
        <taxon>Polyangia</taxon>
        <taxon>Nannocystales</taxon>
        <taxon>Nannocystaceae</taxon>
        <taxon>Nannocystis</taxon>
    </lineage>
</organism>
<reference evidence="3 4" key="1">
    <citation type="submission" date="2022-11" db="EMBL/GenBank/DDBJ databases">
        <title>Minimal conservation of predation-associated metabolite biosynthetic gene clusters underscores biosynthetic potential of Myxococcota including descriptions for ten novel species: Archangium lansinium sp. nov., Myxococcus landrumus sp. nov., Nannocystis bai.</title>
        <authorList>
            <person name="Ahearne A."/>
            <person name="Stevens C."/>
            <person name="Dowd S."/>
        </authorList>
    </citation>
    <scope>NUCLEOTIDE SEQUENCE [LARGE SCALE GENOMIC DNA]</scope>
    <source>
        <strain evidence="3 4">BB15-2</strain>
    </source>
</reference>
<evidence type="ECO:0000259" key="2">
    <source>
        <dbReference type="Pfam" id="PF12728"/>
    </source>
</evidence>
<accession>A0ABT5E0I6</accession>
<dbReference type="NCBIfam" id="TIGR01764">
    <property type="entry name" value="excise"/>
    <property type="match status" value="1"/>
</dbReference>
<keyword evidence="4" id="KW-1185">Reference proteome</keyword>
<evidence type="ECO:0000256" key="1">
    <source>
        <dbReference type="SAM" id="MobiDB-lite"/>
    </source>
</evidence>
<comment type="caution">
    <text evidence="3">The sequence shown here is derived from an EMBL/GenBank/DDBJ whole genome shotgun (WGS) entry which is preliminary data.</text>
</comment>
<name>A0ABT5E0I6_9BACT</name>
<protein>
    <submittedName>
        <fullName evidence="3">Helix-turn-helix domain-containing protein</fullName>
    </submittedName>
</protein>
<dbReference type="InterPro" id="IPR010093">
    <property type="entry name" value="SinI_DNA-bd"/>
</dbReference>
<gene>
    <name evidence="3" type="ORF">POL25_20995</name>
</gene>
<dbReference type="Proteomes" id="UP001221686">
    <property type="component" value="Unassembled WGS sequence"/>
</dbReference>
<sequence length="268" mass="29401">MEISIKDAADLLGKSERTVRHMAQTGRLPARRVGSRWLIDRDDLMSGKYSGHGDDEVAAEGAEAEAEAQATDAQEDHFDDGDSDAEVSAKRPRLRFDRALPPGTPSVRALDSFHIAADLLAELGELRRDLRDAPHLRDAEQNLRGFIQALADGIHADLGDQPERFRAARTQVCAALTDLIHFNVTHDKPDLTPLVDRVEHELLGSLQVLIGSAAERSSWRYRVRGLAERTAARVFSRLRGIAGEGRVGSRLAALEERFFGGTPAVSVN</sequence>
<dbReference type="Pfam" id="PF12728">
    <property type="entry name" value="HTH_17"/>
    <property type="match status" value="1"/>
</dbReference>
<feature type="region of interest" description="Disordered" evidence="1">
    <location>
        <begin position="49"/>
        <end position="89"/>
    </location>
</feature>
<dbReference type="InterPro" id="IPR041657">
    <property type="entry name" value="HTH_17"/>
</dbReference>
<feature type="domain" description="Helix-turn-helix" evidence="2">
    <location>
        <begin position="4"/>
        <end position="45"/>
    </location>
</feature>
<feature type="compositionally biased region" description="Acidic residues" evidence="1">
    <location>
        <begin position="56"/>
        <end position="66"/>
    </location>
</feature>
<dbReference type="InterPro" id="IPR009061">
    <property type="entry name" value="DNA-bd_dom_put_sf"/>
</dbReference>
<dbReference type="RefSeq" id="WP_272087907.1">
    <property type="nucleotide sequence ID" value="NZ_JAQNDL010000002.1"/>
</dbReference>
<dbReference type="EMBL" id="JAQNDL010000002">
    <property type="protein sequence ID" value="MDC0719396.1"/>
    <property type="molecule type" value="Genomic_DNA"/>
</dbReference>
<dbReference type="SUPFAM" id="SSF46955">
    <property type="entry name" value="Putative DNA-binding domain"/>
    <property type="match status" value="1"/>
</dbReference>